<sequence>MSSFAANNIVLNAAATPFTPSFETDAPYDVEQHLYDSPANIAHDNQVAINFLTAHNAPAEFWEQAGYEDPRLSGPVVRAQHPGAVLLLDAMEREREDRIAKLEKRVDLMHLSSDISDTNVTGLIAPTPLASPQSSLRHRQDQGVPLPPSPPWSPAPVRQMVERSQKKKNRKSPMTRSGQRCRPSDKSRQRLAPLNRGPDLLTAISALSDSEGFVASSPYSPWVMGRAYHHTALYNPWVMDRPYADPIPAIDKIMAHFGRLAEANVAVPDFIKAMMILSRMPPAYDYLAQILCQADDIGKVQIDELRKMVKLAWEQKSSSRRSGQQAQKLSNVQRAPGNPNFQQQQQHDGSQPQGQGRGRNR</sequence>
<feature type="region of interest" description="Disordered" evidence="1">
    <location>
        <begin position="315"/>
        <end position="361"/>
    </location>
</feature>
<feature type="compositionally biased region" description="Polar residues" evidence="1">
    <location>
        <begin position="320"/>
        <end position="333"/>
    </location>
</feature>
<reference evidence="2" key="1">
    <citation type="journal article" date="2020" name="Nat. Commun.">
        <title>Large-scale genome sequencing of mycorrhizal fungi provides insights into the early evolution of symbiotic traits.</title>
        <authorList>
            <person name="Miyauchi S."/>
            <person name="Kiss E."/>
            <person name="Kuo A."/>
            <person name="Drula E."/>
            <person name="Kohler A."/>
            <person name="Sanchez-Garcia M."/>
            <person name="Morin E."/>
            <person name="Andreopoulos B."/>
            <person name="Barry K.W."/>
            <person name="Bonito G."/>
            <person name="Buee M."/>
            <person name="Carver A."/>
            <person name="Chen C."/>
            <person name="Cichocki N."/>
            <person name="Clum A."/>
            <person name="Culley D."/>
            <person name="Crous P.W."/>
            <person name="Fauchery L."/>
            <person name="Girlanda M."/>
            <person name="Hayes R.D."/>
            <person name="Keri Z."/>
            <person name="LaButti K."/>
            <person name="Lipzen A."/>
            <person name="Lombard V."/>
            <person name="Magnuson J."/>
            <person name="Maillard F."/>
            <person name="Murat C."/>
            <person name="Nolan M."/>
            <person name="Ohm R.A."/>
            <person name="Pangilinan J."/>
            <person name="Pereira M.F."/>
            <person name="Perotto S."/>
            <person name="Peter M."/>
            <person name="Pfister S."/>
            <person name="Riley R."/>
            <person name="Sitrit Y."/>
            <person name="Stielow J.B."/>
            <person name="Szollosi G."/>
            <person name="Zifcakova L."/>
            <person name="Stursova M."/>
            <person name="Spatafora J.W."/>
            <person name="Tedersoo L."/>
            <person name="Vaario L.M."/>
            <person name="Yamada A."/>
            <person name="Yan M."/>
            <person name="Wang P."/>
            <person name="Xu J."/>
            <person name="Bruns T."/>
            <person name="Baldrian P."/>
            <person name="Vilgalys R."/>
            <person name="Dunand C."/>
            <person name="Henrissat B."/>
            <person name="Grigoriev I.V."/>
            <person name="Hibbett D."/>
            <person name="Nagy L.G."/>
            <person name="Martin F.M."/>
        </authorList>
    </citation>
    <scope>NUCLEOTIDE SEQUENCE</scope>
    <source>
        <strain evidence="2">UH-Tt-Lm1</strain>
    </source>
</reference>
<organism evidence="2 3">
    <name type="scientific">Thelephora terrestris</name>
    <dbReference type="NCBI Taxonomy" id="56493"/>
    <lineage>
        <taxon>Eukaryota</taxon>
        <taxon>Fungi</taxon>
        <taxon>Dikarya</taxon>
        <taxon>Basidiomycota</taxon>
        <taxon>Agaricomycotina</taxon>
        <taxon>Agaricomycetes</taxon>
        <taxon>Thelephorales</taxon>
        <taxon>Thelephoraceae</taxon>
        <taxon>Thelephora</taxon>
    </lineage>
</organism>
<feature type="compositionally biased region" description="Low complexity" evidence="1">
    <location>
        <begin position="342"/>
        <end position="354"/>
    </location>
</feature>
<dbReference type="OrthoDB" id="2668145at2759"/>
<name>A0A9P6HRM2_9AGAM</name>
<comment type="caution">
    <text evidence="2">The sequence shown here is derived from an EMBL/GenBank/DDBJ whole genome shotgun (WGS) entry which is preliminary data.</text>
</comment>
<evidence type="ECO:0000313" key="3">
    <source>
        <dbReference type="Proteomes" id="UP000736335"/>
    </source>
</evidence>
<keyword evidence="3" id="KW-1185">Reference proteome</keyword>
<accession>A0A9P6HRM2</accession>
<evidence type="ECO:0000256" key="1">
    <source>
        <dbReference type="SAM" id="MobiDB-lite"/>
    </source>
</evidence>
<gene>
    <name evidence="2" type="ORF">BJ322DRAFT_1154254</name>
</gene>
<protein>
    <submittedName>
        <fullName evidence="2">Uncharacterized protein</fullName>
    </submittedName>
</protein>
<evidence type="ECO:0000313" key="2">
    <source>
        <dbReference type="EMBL" id="KAF9793116.1"/>
    </source>
</evidence>
<feature type="region of interest" description="Disordered" evidence="1">
    <location>
        <begin position="124"/>
        <end position="195"/>
    </location>
</feature>
<feature type="compositionally biased region" description="Pro residues" evidence="1">
    <location>
        <begin position="145"/>
        <end position="154"/>
    </location>
</feature>
<proteinExistence type="predicted"/>
<dbReference type="AlphaFoldDB" id="A0A9P6HRM2"/>
<dbReference type="Proteomes" id="UP000736335">
    <property type="component" value="Unassembled WGS sequence"/>
</dbReference>
<dbReference type="EMBL" id="WIUZ02000001">
    <property type="protein sequence ID" value="KAF9793116.1"/>
    <property type="molecule type" value="Genomic_DNA"/>
</dbReference>
<reference evidence="2" key="2">
    <citation type="submission" date="2020-11" db="EMBL/GenBank/DDBJ databases">
        <authorList>
            <consortium name="DOE Joint Genome Institute"/>
            <person name="Kuo A."/>
            <person name="Miyauchi S."/>
            <person name="Kiss E."/>
            <person name="Drula E."/>
            <person name="Kohler A."/>
            <person name="Sanchez-Garcia M."/>
            <person name="Andreopoulos B."/>
            <person name="Barry K.W."/>
            <person name="Bonito G."/>
            <person name="Buee M."/>
            <person name="Carver A."/>
            <person name="Chen C."/>
            <person name="Cichocki N."/>
            <person name="Clum A."/>
            <person name="Culley D."/>
            <person name="Crous P.W."/>
            <person name="Fauchery L."/>
            <person name="Girlanda M."/>
            <person name="Hayes R."/>
            <person name="Keri Z."/>
            <person name="Labutti K."/>
            <person name="Lipzen A."/>
            <person name="Lombard V."/>
            <person name="Magnuson J."/>
            <person name="Maillard F."/>
            <person name="Morin E."/>
            <person name="Murat C."/>
            <person name="Nolan M."/>
            <person name="Ohm R."/>
            <person name="Pangilinan J."/>
            <person name="Pereira M."/>
            <person name="Perotto S."/>
            <person name="Peter M."/>
            <person name="Riley R."/>
            <person name="Sitrit Y."/>
            <person name="Stielow B."/>
            <person name="Szollosi G."/>
            <person name="Zifcakova L."/>
            <person name="Stursova M."/>
            <person name="Spatafora J.W."/>
            <person name="Tedersoo L."/>
            <person name="Vaario L.-M."/>
            <person name="Yamada A."/>
            <person name="Yan M."/>
            <person name="Wang P."/>
            <person name="Xu J."/>
            <person name="Bruns T."/>
            <person name="Baldrian P."/>
            <person name="Vilgalys R."/>
            <person name="Henrissat B."/>
            <person name="Grigoriev I.V."/>
            <person name="Hibbett D."/>
            <person name="Nagy L.G."/>
            <person name="Martin F.M."/>
        </authorList>
    </citation>
    <scope>NUCLEOTIDE SEQUENCE</scope>
    <source>
        <strain evidence="2">UH-Tt-Lm1</strain>
    </source>
</reference>